<evidence type="ECO:0000313" key="3">
    <source>
        <dbReference type="Proteomes" id="UP000675284"/>
    </source>
</evidence>
<dbReference type="Proteomes" id="UP000675284">
    <property type="component" value="Unassembled WGS sequence"/>
</dbReference>
<evidence type="ECO:0000313" key="2">
    <source>
        <dbReference type="EMBL" id="MBR7797960.1"/>
    </source>
</evidence>
<dbReference type="RefSeq" id="WP_026680561.1">
    <property type="nucleotide sequence ID" value="NZ_BAAACY010000096.1"/>
</dbReference>
<name>A0A941DWA4_9BACI</name>
<dbReference type="InterPro" id="IPR014957">
    <property type="entry name" value="IDEAL_dom"/>
</dbReference>
<dbReference type="SMART" id="SM00914">
    <property type="entry name" value="IDEAL"/>
    <property type="match status" value="1"/>
</dbReference>
<protein>
    <submittedName>
        <fullName evidence="2">IDEAL domain-containing protein</fullName>
    </submittedName>
</protein>
<keyword evidence="3" id="KW-1185">Reference proteome</keyword>
<reference evidence="2" key="1">
    <citation type="submission" date="2021-04" db="EMBL/GenBank/DDBJ databases">
        <title>Isolation and polyphasic classification of algal microorganism.</title>
        <authorList>
            <person name="Wang S."/>
        </authorList>
    </citation>
    <scope>NUCLEOTIDE SEQUENCE</scope>
    <source>
        <strain evidence="2">720a</strain>
    </source>
</reference>
<dbReference type="InterPro" id="IPR027393">
    <property type="entry name" value="Virus_scaffolding_prot_C"/>
</dbReference>
<comment type="caution">
    <text evidence="2">The sequence shown here is derived from an EMBL/GenBank/DDBJ whole genome shotgun (WGS) entry which is preliminary data.</text>
</comment>
<dbReference type="Pfam" id="PF08858">
    <property type="entry name" value="IDEAL"/>
    <property type="match status" value="1"/>
</dbReference>
<dbReference type="Gene3D" id="4.10.810.10">
    <property type="entry name" value="Virus Scaffolding Protein, Chain A"/>
    <property type="match status" value="1"/>
</dbReference>
<proteinExistence type="predicted"/>
<gene>
    <name evidence="2" type="ORF">KCX74_18200</name>
</gene>
<dbReference type="AlphaFoldDB" id="A0A941DWA4"/>
<organism evidence="2 3">
    <name type="scientific">Virgibacillus salarius</name>
    <dbReference type="NCBI Taxonomy" id="447199"/>
    <lineage>
        <taxon>Bacteria</taxon>
        <taxon>Bacillati</taxon>
        <taxon>Bacillota</taxon>
        <taxon>Bacilli</taxon>
        <taxon>Bacillales</taxon>
        <taxon>Bacillaceae</taxon>
        <taxon>Virgibacillus</taxon>
    </lineage>
</organism>
<accession>A0A941DWA4</accession>
<dbReference type="EMBL" id="JAGSOT010000079">
    <property type="protein sequence ID" value="MBR7797960.1"/>
    <property type="molecule type" value="Genomic_DNA"/>
</dbReference>
<sequence length="77" mass="9488">MKKQKTVYQFYRYSGEKIQAKREIPFELRFSSRLLLDELCFNYNKALLEDNINNSIDEGNRDQFLKLSEDYRHFIWE</sequence>
<evidence type="ECO:0000259" key="1">
    <source>
        <dbReference type="SMART" id="SM00914"/>
    </source>
</evidence>
<feature type="domain" description="IDEAL" evidence="1">
    <location>
        <begin position="35"/>
        <end position="71"/>
    </location>
</feature>